<dbReference type="EMBL" id="GGEC01023006">
    <property type="protein sequence ID" value="MBX03490.1"/>
    <property type="molecule type" value="Transcribed_RNA"/>
</dbReference>
<reference evidence="1" key="1">
    <citation type="submission" date="2018-02" db="EMBL/GenBank/DDBJ databases">
        <title>Rhizophora mucronata_Transcriptome.</title>
        <authorList>
            <person name="Meera S.P."/>
            <person name="Sreeshan A."/>
            <person name="Augustine A."/>
        </authorList>
    </citation>
    <scope>NUCLEOTIDE SEQUENCE</scope>
    <source>
        <tissue evidence="1">Leaf</tissue>
    </source>
</reference>
<evidence type="ECO:0000313" key="1">
    <source>
        <dbReference type="EMBL" id="MBX03490.1"/>
    </source>
</evidence>
<proteinExistence type="predicted"/>
<accession>A0A2P2KCP4</accession>
<protein>
    <submittedName>
        <fullName evidence="1">Uncharacterized protein</fullName>
    </submittedName>
</protein>
<sequence length="64" mass="7325">MIIVQNSGICISVNLESNTNHRSLLNIDFRVFLTFLEVLRRTAFSFRSKLHPLAASRRFSCVIA</sequence>
<name>A0A2P2KCP4_RHIMU</name>
<organism evidence="1">
    <name type="scientific">Rhizophora mucronata</name>
    <name type="common">Asiatic mangrove</name>
    <dbReference type="NCBI Taxonomy" id="61149"/>
    <lineage>
        <taxon>Eukaryota</taxon>
        <taxon>Viridiplantae</taxon>
        <taxon>Streptophyta</taxon>
        <taxon>Embryophyta</taxon>
        <taxon>Tracheophyta</taxon>
        <taxon>Spermatophyta</taxon>
        <taxon>Magnoliopsida</taxon>
        <taxon>eudicotyledons</taxon>
        <taxon>Gunneridae</taxon>
        <taxon>Pentapetalae</taxon>
        <taxon>rosids</taxon>
        <taxon>fabids</taxon>
        <taxon>Malpighiales</taxon>
        <taxon>Rhizophoraceae</taxon>
        <taxon>Rhizophora</taxon>
    </lineage>
</organism>
<dbReference type="AlphaFoldDB" id="A0A2P2KCP4"/>